<dbReference type="KEGG" id="nso:NIASO_11870"/>
<reference evidence="2 3" key="1">
    <citation type="submission" date="2013-12" db="EMBL/GenBank/DDBJ databases">
        <authorList>
            <consortium name="DOE Joint Genome Institute"/>
            <person name="Eisen J."/>
            <person name="Huntemann M."/>
            <person name="Han J."/>
            <person name="Chen A."/>
            <person name="Kyrpides N."/>
            <person name="Mavromatis K."/>
            <person name="Markowitz V."/>
            <person name="Palaniappan K."/>
            <person name="Ivanova N."/>
            <person name="Schaumberg A."/>
            <person name="Pati A."/>
            <person name="Liolios K."/>
            <person name="Nordberg H.P."/>
            <person name="Cantor M.N."/>
            <person name="Hua S.X."/>
            <person name="Woyke T."/>
        </authorList>
    </citation>
    <scope>NUCLEOTIDE SEQUENCE [LARGE SCALE GENOMIC DNA]</scope>
    <source>
        <strain evidence="3">DSM 19437</strain>
    </source>
</reference>
<organism evidence="2 3">
    <name type="scientific">Niabella soli DSM 19437</name>
    <dbReference type="NCBI Taxonomy" id="929713"/>
    <lineage>
        <taxon>Bacteria</taxon>
        <taxon>Pseudomonadati</taxon>
        <taxon>Bacteroidota</taxon>
        <taxon>Chitinophagia</taxon>
        <taxon>Chitinophagales</taxon>
        <taxon>Chitinophagaceae</taxon>
        <taxon>Niabella</taxon>
    </lineage>
</organism>
<dbReference type="EMBL" id="CP007035">
    <property type="protein sequence ID" value="AHF17664.1"/>
    <property type="molecule type" value="Genomic_DNA"/>
</dbReference>
<name>W0F8A0_9BACT</name>
<dbReference type="AlphaFoldDB" id="W0F8A0"/>
<evidence type="ECO:0000313" key="3">
    <source>
        <dbReference type="Proteomes" id="UP000003586"/>
    </source>
</evidence>
<feature type="compositionally biased region" description="Basic residues" evidence="1">
    <location>
        <begin position="1"/>
        <end position="12"/>
    </location>
</feature>
<dbReference type="HOGENOM" id="CLU_3273385_0_0_10"/>
<accession>W0F8A0</accession>
<dbReference type="Proteomes" id="UP000003586">
    <property type="component" value="Chromosome"/>
</dbReference>
<feature type="region of interest" description="Disordered" evidence="1">
    <location>
        <begin position="1"/>
        <end position="41"/>
    </location>
</feature>
<keyword evidence="3" id="KW-1185">Reference proteome</keyword>
<proteinExistence type="predicted"/>
<gene>
    <name evidence="2" type="ORF">NIASO_11870</name>
</gene>
<evidence type="ECO:0000256" key="1">
    <source>
        <dbReference type="SAM" id="MobiDB-lite"/>
    </source>
</evidence>
<evidence type="ECO:0000313" key="2">
    <source>
        <dbReference type="EMBL" id="AHF17664.1"/>
    </source>
</evidence>
<protein>
    <submittedName>
        <fullName evidence="2">Uncharacterized protein</fullName>
    </submittedName>
</protein>
<sequence>MRNAKRAMHAAKKSVQISEKDRRKSAGKLYRMGSESKNLLP</sequence>